<proteinExistence type="predicted"/>
<evidence type="ECO:0000256" key="1">
    <source>
        <dbReference type="SAM" id="Phobius"/>
    </source>
</evidence>
<dbReference type="AlphaFoldDB" id="A0A0A9CC40"/>
<reference evidence="2" key="2">
    <citation type="journal article" date="2015" name="Data Brief">
        <title>Shoot transcriptome of the giant reed, Arundo donax.</title>
        <authorList>
            <person name="Barrero R.A."/>
            <person name="Guerrero F.D."/>
            <person name="Moolhuijzen P."/>
            <person name="Goolsby J.A."/>
            <person name="Tidwell J."/>
            <person name="Bellgard S.E."/>
            <person name="Bellgard M.I."/>
        </authorList>
    </citation>
    <scope>NUCLEOTIDE SEQUENCE</scope>
    <source>
        <tissue evidence="2">Shoot tissue taken approximately 20 cm above the soil surface</tissue>
    </source>
</reference>
<accession>A0A0A9CC40</accession>
<keyword evidence="1" id="KW-0472">Membrane</keyword>
<keyword evidence="1" id="KW-1133">Transmembrane helix</keyword>
<sequence length="61" mass="7347">MTRDVDTLKHYSLVRLITHADANEFLFRCILQIIYLVFSVHSCHQIYALWFFFFVGEIHVK</sequence>
<name>A0A0A9CC40_ARUDO</name>
<feature type="transmembrane region" description="Helical" evidence="1">
    <location>
        <begin position="33"/>
        <end position="55"/>
    </location>
</feature>
<organism evidence="2">
    <name type="scientific">Arundo donax</name>
    <name type="common">Giant reed</name>
    <name type="synonym">Donax arundinaceus</name>
    <dbReference type="NCBI Taxonomy" id="35708"/>
    <lineage>
        <taxon>Eukaryota</taxon>
        <taxon>Viridiplantae</taxon>
        <taxon>Streptophyta</taxon>
        <taxon>Embryophyta</taxon>
        <taxon>Tracheophyta</taxon>
        <taxon>Spermatophyta</taxon>
        <taxon>Magnoliopsida</taxon>
        <taxon>Liliopsida</taxon>
        <taxon>Poales</taxon>
        <taxon>Poaceae</taxon>
        <taxon>PACMAD clade</taxon>
        <taxon>Arundinoideae</taxon>
        <taxon>Arundineae</taxon>
        <taxon>Arundo</taxon>
    </lineage>
</organism>
<keyword evidence="1" id="KW-0812">Transmembrane</keyword>
<reference evidence="2" key="1">
    <citation type="submission" date="2014-09" db="EMBL/GenBank/DDBJ databases">
        <authorList>
            <person name="Magalhaes I.L.F."/>
            <person name="Oliveira U."/>
            <person name="Santos F.R."/>
            <person name="Vidigal T.H.D.A."/>
            <person name="Brescovit A.D."/>
            <person name="Santos A.J."/>
        </authorList>
    </citation>
    <scope>NUCLEOTIDE SEQUENCE</scope>
    <source>
        <tissue evidence="2">Shoot tissue taken approximately 20 cm above the soil surface</tissue>
    </source>
</reference>
<protein>
    <submittedName>
        <fullName evidence="2">Uncharacterized protein</fullName>
    </submittedName>
</protein>
<dbReference type="EMBL" id="GBRH01226920">
    <property type="protein sequence ID" value="JAD70975.1"/>
    <property type="molecule type" value="Transcribed_RNA"/>
</dbReference>
<evidence type="ECO:0000313" key="2">
    <source>
        <dbReference type="EMBL" id="JAD70975.1"/>
    </source>
</evidence>